<name>A0A8H8DHQ0_9FUNG</name>
<feature type="region of interest" description="Disordered" evidence="12">
    <location>
        <begin position="1"/>
        <end position="22"/>
    </location>
</feature>
<evidence type="ECO:0000256" key="1">
    <source>
        <dbReference type="ARBA" id="ARBA00004434"/>
    </source>
</evidence>
<dbReference type="EMBL" id="JAEFCI010007906">
    <property type="protein sequence ID" value="KAG5458795.1"/>
    <property type="molecule type" value="Genomic_DNA"/>
</dbReference>
<comment type="similarity">
    <text evidence="2">Belongs to the TIM54 family.</text>
</comment>
<evidence type="ECO:0000313" key="14">
    <source>
        <dbReference type="Proteomes" id="UP000673691"/>
    </source>
</evidence>
<keyword evidence="8" id="KW-1133">Transmembrane helix</keyword>
<keyword evidence="9" id="KW-0811">Translocation</keyword>
<dbReference type="InterPro" id="IPR021056">
    <property type="entry name" value="Mt_import_IM_translocase_Tim54"/>
</dbReference>
<evidence type="ECO:0000256" key="2">
    <source>
        <dbReference type="ARBA" id="ARBA00006355"/>
    </source>
</evidence>
<dbReference type="Pfam" id="PF11711">
    <property type="entry name" value="Tim54"/>
    <property type="match status" value="1"/>
</dbReference>
<evidence type="ECO:0000256" key="8">
    <source>
        <dbReference type="ARBA" id="ARBA00022989"/>
    </source>
</evidence>
<feature type="region of interest" description="Disordered" evidence="12">
    <location>
        <begin position="203"/>
        <end position="223"/>
    </location>
</feature>
<evidence type="ECO:0000256" key="4">
    <source>
        <dbReference type="ARBA" id="ARBA00022448"/>
    </source>
</evidence>
<keyword evidence="11" id="KW-0472">Membrane</keyword>
<dbReference type="OrthoDB" id="5598305at2759"/>
<gene>
    <name evidence="13" type="ORF">BJ554DRAFT_917</name>
</gene>
<evidence type="ECO:0000256" key="12">
    <source>
        <dbReference type="SAM" id="MobiDB-lite"/>
    </source>
</evidence>
<protein>
    <recommendedName>
        <fullName evidence="3">Mitochondrial import inner membrane translocase subunit TIM54</fullName>
    </recommendedName>
</protein>
<organism evidence="13 14">
    <name type="scientific">Olpidium bornovanus</name>
    <dbReference type="NCBI Taxonomy" id="278681"/>
    <lineage>
        <taxon>Eukaryota</taxon>
        <taxon>Fungi</taxon>
        <taxon>Fungi incertae sedis</taxon>
        <taxon>Olpidiomycota</taxon>
        <taxon>Olpidiomycotina</taxon>
        <taxon>Olpidiomycetes</taxon>
        <taxon>Olpidiales</taxon>
        <taxon>Olpidiaceae</taxon>
        <taxon>Olpidium</taxon>
    </lineage>
</organism>
<evidence type="ECO:0000256" key="7">
    <source>
        <dbReference type="ARBA" id="ARBA00022927"/>
    </source>
</evidence>
<sequence>MPSRSVCSDLMPPHFPRTATPVGISGTKRTACEEASLSADQLTKPCVCSGDAAPAPPFSLFPPFPPTHPRTPTRRRGANRVAHTDTHTHTPRNVVSAVDGSGVGQGVRVLRSLLLLRHQEARRLLLGGDGHLGPPLQGLPPQPPREGGAARAGPPARRRASPERPDPQEGRRLYHRAAGRRNPQEQALLQNLRQGIIHTFLSQIFPPTHTPPGRGTESPRPRAKTSLSRYFLPPPTHALLRDAFASASPPPLPAQPIWDAAALDYELREGAKPGDIQRHVRNNFRRERRRPHVPAAGALEGLPRRKEGLPDGIVAVGRLAFVETMNGISAGSFGPVYDHDRATEAEAPKPEADKAAETGLLGGDGENKEKAAGETTNAEPRKKSKAEIEEEEAWNEAQRIPLETLHIVESSPTPPRVPPVGFIPQRNIIGWARLPERVLSWFTDYKQVRSIGERALAIAEDRRRRTADVMAWELLGEDEESEVTRWGLERRKLEFDRRLADTTEIFLTVHL</sequence>
<feature type="region of interest" description="Disordered" evidence="12">
    <location>
        <begin position="59"/>
        <end position="99"/>
    </location>
</feature>
<dbReference type="GO" id="GO:0015031">
    <property type="term" value="P:protein transport"/>
    <property type="evidence" value="ECO:0007669"/>
    <property type="project" value="UniProtKB-KW"/>
</dbReference>
<evidence type="ECO:0000256" key="5">
    <source>
        <dbReference type="ARBA" id="ARBA00022692"/>
    </source>
</evidence>
<accession>A0A8H8DHQ0</accession>
<dbReference type="Proteomes" id="UP000673691">
    <property type="component" value="Unassembled WGS sequence"/>
</dbReference>
<feature type="compositionally biased region" description="Low complexity" evidence="12">
    <location>
        <begin position="145"/>
        <end position="155"/>
    </location>
</feature>
<evidence type="ECO:0000256" key="11">
    <source>
        <dbReference type="ARBA" id="ARBA00023136"/>
    </source>
</evidence>
<keyword evidence="5" id="KW-0812">Transmembrane</keyword>
<evidence type="ECO:0000256" key="3">
    <source>
        <dbReference type="ARBA" id="ARBA00020796"/>
    </source>
</evidence>
<dbReference type="GO" id="GO:0005743">
    <property type="term" value="C:mitochondrial inner membrane"/>
    <property type="evidence" value="ECO:0007669"/>
    <property type="project" value="UniProtKB-SubCell"/>
</dbReference>
<feature type="compositionally biased region" description="Pro residues" evidence="12">
    <location>
        <begin position="59"/>
        <end position="69"/>
    </location>
</feature>
<dbReference type="AlphaFoldDB" id="A0A8H8DHQ0"/>
<comment type="caution">
    <text evidence="13">The sequence shown here is derived from an EMBL/GenBank/DDBJ whole genome shotgun (WGS) entry which is preliminary data.</text>
</comment>
<reference evidence="13 14" key="1">
    <citation type="journal article" name="Sci. Rep.">
        <title>Genome-scale phylogenetic analyses confirm Olpidium as the closest living zoosporic fungus to the non-flagellated, terrestrial fungi.</title>
        <authorList>
            <person name="Chang Y."/>
            <person name="Rochon D."/>
            <person name="Sekimoto S."/>
            <person name="Wang Y."/>
            <person name="Chovatia M."/>
            <person name="Sandor L."/>
            <person name="Salamov A."/>
            <person name="Grigoriev I.V."/>
            <person name="Stajich J.E."/>
            <person name="Spatafora J.W."/>
        </authorList>
    </citation>
    <scope>NUCLEOTIDE SEQUENCE [LARGE SCALE GENOMIC DNA]</scope>
    <source>
        <strain evidence="13">S191</strain>
    </source>
</reference>
<keyword evidence="4" id="KW-0813">Transport</keyword>
<keyword evidence="14" id="KW-1185">Reference proteome</keyword>
<keyword evidence="7" id="KW-0653">Protein transport</keyword>
<feature type="compositionally biased region" description="Basic and acidic residues" evidence="12">
    <location>
        <begin position="344"/>
        <end position="356"/>
    </location>
</feature>
<evidence type="ECO:0000256" key="9">
    <source>
        <dbReference type="ARBA" id="ARBA00023010"/>
    </source>
</evidence>
<keyword evidence="10" id="KW-0496">Mitochondrion</keyword>
<feature type="compositionally biased region" description="Basic and acidic residues" evidence="12">
    <location>
        <begin position="160"/>
        <end position="172"/>
    </location>
</feature>
<evidence type="ECO:0000256" key="10">
    <source>
        <dbReference type="ARBA" id="ARBA00023128"/>
    </source>
</evidence>
<keyword evidence="6" id="KW-0999">Mitochondrion inner membrane</keyword>
<proteinExistence type="inferred from homology"/>
<feature type="region of interest" description="Disordered" evidence="12">
    <location>
        <begin position="344"/>
        <end position="395"/>
    </location>
</feature>
<evidence type="ECO:0000313" key="13">
    <source>
        <dbReference type="EMBL" id="KAG5458795.1"/>
    </source>
</evidence>
<comment type="subcellular location">
    <subcellularLocation>
        <location evidence="1">Mitochondrion inner membrane</location>
        <topology evidence="1">Single-pass membrane protein</topology>
    </subcellularLocation>
</comment>
<feature type="region of interest" description="Disordered" evidence="12">
    <location>
        <begin position="127"/>
        <end position="182"/>
    </location>
</feature>
<evidence type="ECO:0000256" key="6">
    <source>
        <dbReference type="ARBA" id="ARBA00022792"/>
    </source>
</evidence>